<dbReference type="AlphaFoldDB" id="A0A9D4FBN6"/>
<proteinExistence type="predicted"/>
<evidence type="ECO:0000313" key="2">
    <source>
        <dbReference type="Proteomes" id="UP000828390"/>
    </source>
</evidence>
<protein>
    <submittedName>
        <fullName evidence="1">Uncharacterized protein</fullName>
    </submittedName>
</protein>
<name>A0A9D4FBN6_DREPO</name>
<reference evidence="1" key="1">
    <citation type="journal article" date="2019" name="bioRxiv">
        <title>The Genome of the Zebra Mussel, Dreissena polymorpha: A Resource for Invasive Species Research.</title>
        <authorList>
            <person name="McCartney M.A."/>
            <person name="Auch B."/>
            <person name="Kono T."/>
            <person name="Mallez S."/>
            <person name="Zhang Y."/>
            <person name="Obille A."/>
            <person name="Becker A."/>
            <person name="Abrahante J.E."/>
            <person name="Garbe J."/>
            <person name="Badalamenti J.P."/>
            <person name="Herman A."/>
            <person name="Mangelson H."/>
            <person name="Liachko I."/>
            <person name="Sullivan S."/>
            <person name="Sone E.D."/>
            <person name="Koren S."/>
            <person name="Silverstein K.A.T."/>
            <person name="Beckman K.B."/>
            <person name="Gohl D.M."/>
        </authorList>
    </citation>
    <scope>NUCLEOTIDE SEQUENCE</scope>
    <source>
        <strain evidence="1">Duluth1</strain>
        <tissue evidence="1">Whole animal</tissue>
    </source>
</reference>
<organism evidence="1 2">
    <name type="scientific">Dreissena polymorpha</name>
    <name type="common">Zebra mussel</name>
    <name type="synonym">Mytilus polymorpha</name>
    <dbReference type="NCBI Taxonomy" id="45954"/>
    <lineage>
        <taxon>Eukaryota</taxon>
        <taxon>Metazoa</taxon>
        <taxon>Spiralia</taxon>
        <taxon>Lophotrochozoa</taxon>
        <taxon>Mollusca</taxon>
        <taxon>Bivalvia</taxon>
        <taxon>Autobranchia</taxon>
        <taxon>Heteroconchia</taxon>
        <taxon>Euheterodonta</taxon>
        <taxon>Imparidentia</taxon>
        <taxon>Neoheterodontei</taxon>
        <taxon>Myida</taxon>
        <taxon>Dreissenoidea</taxon>
        <taxon>Dreissenidae</taxon>
        <taxon>Dreissena</taxon>
    </lineage>
</organism>
<dbReference type="Proteomes" id="UP000828390">
    <property type="component" value="Unassembled WGS sequence"/>
</dbReference>
<accession>A0A9D4FBN6</accession>
<keyword evidence="2" id="KW-1185">Reference proteome</keyword>
<evidence type="ECO:0000313" key="1">
    <source>
        <dbReference type="EMBL" id="KAH3796044.1"/>
    </source>
</evidence>
<reference evidence="1" key="2">
    <citation type="submission" date="2020-11" db="EMBL/GenBank/DDBJ databases">
        <authorList>
            <person name="McCartney M.A."/>
            <person name="Auch B."/>
            <person name="Kono T."/>
            <person name="Mallez S."/>
            <person name="Becker A."/>
            <person name="Gohl D.M."/>
            <person name="Silverstein K.A.T."/>
            <person name="Koren S."/>
            <person name="Bechman K.B."/>
            <person name="Herman A."/>
            <person name="Abrahante J.E."/>
            <person name="Garbe J."/>
        </authorList>
    </citation>
    <scope>NUCLEOTIDE SEQUENCE</scope>
    <source>
        <strain evidence="1">Duluth1</strain>
        <tissue evidence="1">Whole animal</tissue>
    </source>
</reference>
<sequence>MSILLVQAGATLISEQNVRLVCSCHMLVLTCPSVTQLTVAWCNNKATERQHGSQSPSAETHHSRFRRYESTMRSNNCLRCICCSRLAKQHPSVEHLNSLFHHSPYRGQSSVTGSEFIASGFGGGIVY</sequence>
<dbReference type="EMBL" id="JAIWYP010000007">
    <property type="protein sequence ID" value="KAH3796044.1"/>
    <property type="molecule type" value="Genomic_DNA"/>
</dbReference>
<comment type="caution">
    <text evidence="1">The sequence shown here is derived from an EMBL/GenBank/DDBJ whole genome shotgun (WGS) entry which is preliminary data.</text>
</comment>
<gene>
    <name evidence="1" type="ORF">DPMN_149608</name>
</gene>